<dbReference type="AlphaFoldDB" id="A0A067NUQ8"/>
<sequence>MSSRFSLPPLPKTQALTSSTFKIPPLDGSLSVPELYDWHYCHKTEHPVFVFPGENDQQTIIKWPELVRAIHTGARLLRGLMKAAGNPSVVAIFTTSETFTYFTLIATTFRAGFVPFLISHRNSAEALAFLFAETHVDHVLVDRGTELQEVLRGALRLMQQTYPRAKIPPYSEVPLFEELFRNEDSFRLLPPYRPEMDTLAMILHSSGSTAYPKAIRWTHMQMLQLGFVPFFGERDLTGSRLSCHAMPMSHGTGMMQTVWTASMGIVITAAAPKSPGIPPTPNNVIASAQATSTDIIFCVPMYIETWSHDPRTVDFLSNIDGLLFCGALLNKDIGDTITQKGVSIFNLYGCAEAGIISPIIPRHSGLDWEYFTVSNQMEWRLIPNGLGQSRLAIMPTPYHTPLVVNGKVDGKDATFTDDLFIAHPTKRGYFKLFGRVDDQIEHATGEITNPVPIENLLNQDPHIRASVIFGRGQFNLGVTVDPTQSFDPHDKKQLAEFRDAIWPTIERVNKIAPRHSHLLKEMILVALPTKPLEYTAKNTARRQRIIAHYKAEIDALYQEANRSSLTDLSLDLPQKWDLNSARCFVGTVVKTALGLGTLKDDDDFRHNCDSRQSTLVTNTIVRALRDTTRANTNDIADTLLDHHTSINKLATFCVKFAAKASYLAESVGDYQIIVDNMEEMLERFGSNFTERSGCFTHKGIRSNDDDDVFLVTGTTGFLGATLLGHLLQSKNTRRVYAVNRGDNGGVSLASRQETAFRNLGLSVDLITRDNKLVLVEASISDERAGLTSALIEEIRSSVTHMLLNAWPTDPDIPLQAFEPTLKSIRTLLDIALSSYRPKLPTVMFVSSMEVVSSSQRGTTALELAVNADASTKTGHTQAKWVAESICLNATRTTSLRTRIVRPGRLCGSTNGYWRNPGWIQGIVETSKITGFLPDIGSDKELSWVPVEDASRVILELLEGDQDGIFHLVHPKPVAASLLLRWIASALDIPVIPIQEWLSHSKHIPTDSDMSINPESLDEVQWGPQEVNISQCSRSSATMSRASIRQISEEEVLRWIGRWTK</sequence>
<evidence type="ECO:0000259" key="3">
    <source>
        <dbReference type="Pfam" id="PF00501"/>
    </source>
</evidence>
<evidence type="ECO:0000256" key="1">
    <source>
        <dbReference type="ARBA" id="ARBA00022450"/>
    </source>
</evidence>
<protein>
    <recommendedName>
        <fullName evidence="7">Polyketide synthase phosphopantetheine-binding domain-containing protein</fullName>
    </recommendedName>
</protein>
<dbReference type="SUPFAM" id="SSF51735">
    <property type="entry name" value="NAD(P)-binding Rossmann-fold domains"/>
    <property type="match status" value="1"/>
</dbReference>
<organism evidence="5 6">
    <name type="scientific">Pleurotus ostreatus (strain PC15)</name>
    <name type="common">Oyster mushroom</name>
    <dbReference type="NCBI Taxonomy" id="1137138"/>
    <lineage>
        <taxon>Eukaryota</taxon>
        <taxon>Fungi</taxon>
        <taxon>Dikarya</taxon>
        <taxon>Basidiomycota</taxon>
        <taxon>Agaricomycotina</taxon>
        <taxon>Agaricomycetes</taxon>
        <taxon>Agaricomycetidae</taxon>
        <taxon>Agaricales</taxon>
        <taxon>Pleurotineae</taxon>
        <taxon>Pleurotaceae</taxon>
        <taxon>Pleurotus</taxon>
    </lineage>
</organism>
<dbReference type="HOGENOM" id="CLU_002220_1_0_1"/>
<dbReference type="Gene3D" id="3.40.50.12780">
    <property type="entry name" value="N-terminal domain of ligase-like"/>
    <property type="match status" value="1"/>
</dbReference>
<dbReference type="VEuPathDB" id="FungiDB:PLEOSDRAFT_1104007"/>
<dbReference type="Proteomes" id="UP000027073">
    <property type="component" value="Unassembled WGS sequence"/>
</dbReference>
<accession>A0A067NUQ8</accession>
<dbReference type="InParanoid" id="A0A067NUQ8"/>
<feature type="domain" description="Thioester reductase (TE)" evidence="4">
    <location>
        <begin position="711"/>
        <end position="952"/>
    </location>
</feature>
<dbReference type="EMBL" id="KL198008">
    <property type="protein sequence ID" value="KDQ27316.1"/>
    <property type="molecule type" value="Genomic_DNA"/>
</dbReference>
<dbReference type="Pfam" id="PF23562">
    <property type="entry name" value="AMP-binding_C_3"/>
    <property type="match status" value="1"/>
</dbReference>
<dbReference type="InterPro" id="IPR051414">
    <property type="entry name" value="Adenylate-forming_Reductase"/>
</dbReference>
<gene>
    <name evidence="5" type="ORF">PLEOSDRAFT_1104007</name>
</gene>
<dbReference type="Gene3D" id="3.40.50.720">
    <property type="entry name" value="NAD(P)-binding Rossmann-like Domain"/>
    <property type="match status" value="1"/>
</dbReference>
<name>A0A067NUQ8_PLEO1</name>
<dbReference type="Pfam" id="PF07993">
    <property type="entry name" value="NAD_binding_4"/>
    <property type="match status" value="1"/>
</dbReference>
<feature type="domain" description="AMP-dependent synthetase/ligase" evidence="3">
    <location>
        <begin position="45"/>
        <end position="359"/>
    </location>
</feature>
<dbReference type="OrthoDB" id="429813at2759"/>
<keyword evidence="1" id="KW-0596">Phosphopantetheine</keyword>
<dbReference type="InterPro" id="IPR042099">
    <property type="entry name" value="ANL_N_sf"/>
</dbReference>
<dbReference type="PANTHER" id="PTHR43439">
    <property type="entry name" value="PHENYLACETATE-COENZYME A LIGASE"/>
    <property type="match status" value="1"/>
</dbReference>
<evidence type="ECO:0008006" key="7">
    <source>
        <dbReference type="Google" id="ProtNLM"/>
    </source>
</evidence>
<dbReference type="PANTHER" id="PTHR43439:SF2">
    <property type="entry name" value="ENZYME, PUTATIVE (JCVI)-RELATED"/>
    <property type="match status" value="1"/>
</dbReference>
<dbReference type="InterPro" id="IPR000873">
    <property type="entry name" value="AMP-dep_synth/lig_dom"/>
</dbReference>
<evidence type="ECO:0000313" key="5">
    <source>
        <dbReference type="EMBL" id="KDQ27316.1"/>
    </source>
</evidence>
<dbReference type="STRING" id="1137138.A0A067NUQ8"/>
<reference evidence="6" key="1">
    <citation type="journal article" date="2014" name="Proc. Natl. Acad. Sci. U.S.A.">
        <title>Extensive sampling of basidiomycete genomes demonstrates inadequacy of the white-rot/brown-rot paradigm for wood decay fungi.</title>
        <authorList>
            <person name="Riley R."/>
            <person name="Salamov A.A."/>
            <person name="Brown D.W."/>
            <person name="Nagy L.G."/>
            <person name="Floudas D."/>
            <person name="Held B.W."/>
            <person name="Levasseur A."/>
            <person name="Lombard V."/>
            <person name="Morin E."/>
            <person name="Otillar R."/>
            <person name="Lindquist E.A."/>
            <person name="Sun H."/>
            <person name="LaButti K.M."/>
            <person name="Schmutz J."/>
            <person name="Jabbour D."/>
            <person name="Luo H."/>
            <person name="Baker S.E."/>
            <person name="Pisabarro A.G."/>
            <person name="Walton J.D."/>
            <person name="Blanchette R.A."/>
            <person name="Henrissat B."/>
            <person name="Martin F."/>
            <person name="Cullen D."/>
            <person name="Hibbett D.S."/>
            <person name="Grigoriev I.V."/>
        </authorList>
    </citation>
    <scope>NUCLEOTIDE SEQUENCE [LARGE SCALE GENOMIC DNA]</scope>
    <source>
        <strain evidence="6">PC15</strain>
    </source>
</reference>
<dbReference type="InterPro" id="IPR013120">
    <property type="entry name" value="FAR_NAD-bd"/>
</dbReference>
<proteinExistence type="predicted"/>
<dbReference type="Pfam" id="PF00501">
    <property type="entry name" value="AMP-binding"/>
    <property type="match status" value="1"/>
</dbReference>
<dbReference type="SUPFAM" id="SSF56801">
    <property type="entry name" value="Acetyl-CoA synthetase-like"/>
    <property type="match status" value="1"/>
</dbReference>
<evidence type="ECO:0000259" key="4">
    <source>
        <dbReference type="Pfam" id="PF07993"/>
    </source>
</evidence>
<evidence type="ECO:0000313" key="6">
    <source>
        <dbReference type="Proteomes" id="UP000027073"/>
    </source>
</evidence>
<dbReference type="InterPro" id="IPR036291">
    <property type="entry name" value="NAD(P)-bd_dom_sf"/>
</dbReference>
<keyword evidence="2" id="KW-0597">Phosphoprotein</keyword>
<evidence type="ECO:0000256" key="2">
    <source>
        <dbReference type="ARBA" id="ARBA00022553"/>
    </source>
</evidence>